<name>A0A975SNZ7_9RHOO</name>
<evidence type="ECO:0000313" key="2">
    <source>
        <dbReference type="EMBL" id="QWT49855.1"/>
    </source>
</evidence>
<dbReference type="RefSeq" id="WP_216131897.1">
    <property type="nucleotide sequence ID" value="NZ_CP064782.1"/>
</dbReference>
<dbReference type="EMBL" id="CP064782">
    <property type="protein sequence ID" value="QWT49855.1"/>
    <property type="molecule type" value="Genomic_DNA"/>
</dbReference>
<dbReference type="KEGG" id="aiq:Azoinq_04400"/>
<dbReference type="Proteomes" id="UP000683428">
    <property type="component" value="Chromosome"/>
</dbReference>
<evidence type="ECO:0000256" key="1">
    <source>
        <dbReference type="SAM" id="MobiDB-lite"/>
    </source>
</evidence>
<feature type="region of interest" description="Disordered" evidence="1">
    <location>
        <begin position="117"/>
        <end position="140"/>
    </location>
</feature>
<protein>
    <submittedName>
        <fullName evidence="2">Uncharacterized protein</fullName>
    </submittedName>
</protein>
<sequence>MTRSQAELLAALLLGISLPVPGEEELGRLFYTPEQRQLLDWQALHPGGAPAPALGAPTLVLNGLVQRSRGPQTLWINGQALSAPGREAPPPFRYLPRHPGALLLPASPRRPALSFRVGETWQQGHARPRSLLEPGHAASP</sequence>
<evidence type="ECO:0000313" key="3">
    <source>
        <dbReference type="Proteomes" id="UP000683428"/>
    </source>
</evidence>
<dbReference type="AlphaFoldDB" id="A0A975SNZ7"/>
<organism evidence="2 3">
    <name type="scientific">Azospira inquinata</name>
    <dbReference type="NCBI Taxonomy" id="2785627"/>
    <lineage>
        <taxon>Bacteria</taxon>
        <taxon>Pseudomonadati</taxon>
        <taxon>Pseudomonadota</taxon>
        <taxon>Betaproteobacteria</taxon>
        <taxon>Rhodocyclales</taxon>
        <taxon>Rhodocyclaceae</taxon>
        <taxon>Azospira</taxon>
    </lineage>
</organism>
<accession>A0A975SNZ7</accession>
<proteinExistence type="predicted"/>
<keyword evidence="3" id="KW-1185">Reference proteome</keyword>
<reference evidence="2" key="1">
    <citation type="submission" date="2020-11" db="EMBL/GenBank/DDBJ databases">
        <title>Azospira inquinata sp. nov.</title>
        <authorList>
            <person name="Moe W.M."/>
            <person name="Mikes M.C."/>
        </authorList>
    </citation>
    <scope>NUCLEOTIDE SEQUENCE</scope>
    <source>
        <strain evidence="2">Azo-3</strain>
    </source>
</reference>
<gene>
    <name evidence="2" type="ORF">Azoinq_04400</name>
</gene>